<evidence type="ECO:0000259" key="2">
    <source>
        <dbReference type="Pfam" id="PF03313"/>
    </source>
</evidence>
<dbReference type="InterPro" id="IPR005130">
    <property type="entry name" value="Ser_deHydtase-like_asu"/>
</dbReference>
<feature type="domain" description="Serine dehydratase-like alpha subunit" evidence="2">
    <location>
        <begin position="180"/>
        <end position="422"/>
    </location>
</feature>
<proteinExistence type="inferred from homology"/>
<keyword evidence="3" id="KW-0456">Lyase</keyword>
<evidence type="ECO:0000313" key="4">
    <source>
        <dbReference type="Proteomes" id="UP001524478"/>
    </source>
</evidence>
<dbReference type="RefSeq" id="WP_256311288.1">
    <property type="nucleotide sequence ID" value="NZ_JANGAC010000006.1"/>
</dbReference>
<name>A0ABT1S9X4_9FIRM</name>
<accession>A0ABT1S9X4</accession>
<comment type="similarity">
    <text evidence="1">Belongs to the UPF0597 family.</text>
</comment>
<evidence type="ECO:0000313" key="3">
    <source>
        <dbReference type="EMBL" id="MCQ4923278.1"/>
    </source>
</evidence>
<organism evidence="3 4">
    <name type="scientific">Tissierella carlieri</name>
    <dbReference type="NCBI Taxonomy" id="689904"/>
    <lineage>
        <taxon>Bacteria</taxon>
        <taxon>Bacillati</taxon>
        <taxon>Bacillota</taxon>
        <taxon>Tissierellia</taxon>
        <taxon>Tissierellales</taxon>
        <taxon>Tissierellaceae</taxon>
        <taxon>Tissierella</taxon>
    </lineage>
</organism>
<reference evidence="3 4" key="1">
    <citation type="submission" date="2022-06" db="EMBL/GenBank/DDBJ databases">
        <title>Isolation of gut microbiota from human fecal samples.</title>
        <authorList>
            <person name="Pamer E.G."/>
            <person name="Barat B."/>
            <person name="Waligurski E."/>
            <person name="Medina S."/>
            <person name="Paddock L."/>
            <person name="Mostad J."/>
        </authorList>
    </citation>
    <scope>NUCLEOTIDE SEQUENCE [LARGE SCALE GENOMIC DNA]</scope>
    <source>
        <strain evidence="3 4">DFI.7.95</strain>
    </source>
</reference>
<dbReference type="PANTHER" id="PTHR30501">
    <property type="entry name" value="UPF0597 PROTEIN YHAM"/>
    <property type="match status" value="1"/>
</dbReference>
<dbReference type="InterPro" id="IPR021144">
    <property type="entry name" value="UPF0597"/>
</dbReference>
<comment type="caution">
    <text evidence="3">The sequence shown here is derived from an EMBL/GenBank/DDBJ whole genome shotgun (WGS) entry which is preliminary data.</text>
</comment>
<dbReference type="Pfam" id="PF03313">
    <property type="entry name" value="SDH_alpha"/>
    <property type="match status" value="1"/>
</dbReference>
<dbReference type="HAMAP" id="MF_01845">
    <property type="entry name" value="UPF0597"/>
    <property type="match status" value="1"/>
</dbReference>
<dbReference type="PIRSF" id="PIRSF006054">
    <property type="entry name" value="UCP006054"/>
    <property type="match status" value="1"/>
</dbReference>
<dbReference type="PANTHER" id="PTHR30501:SF2">
    <property type="entry name" value="UPF0597 PROTEIN YHAM"/>
    <property type="match status" value="1"/>
</dbReference>
<dbReference type="GO" id="GO:0003941">
    <property type="term" value="F:L-serine ammonia-lyase activity"/>
    <property type="evidence" value="ECO:0007669"/>
    <property type="project" value="UniProtKB-EC"/>
</dbReference>
<gene>
    <name evidence="3" type="ORF">NE686_09295</name>
</gene>
<dbReference type="EMBL" id="JANGAC010000006">
    <property type="protein sequence ID" value="MCQ4923278.1"/>
    <property type="molecule type" value="Genomic_DNA"/>
</dbReference>
<evidence type="ECO:0000256" key="1">
    <source>
        <dbReference type="HAMAP-Rule" id="MF_01845"/>
    </source>
</evidence>
<protein>
    <recommendedName>
        <fullName evidence="1">UPF0597 protein NE686_09295</fullName>
    </recommendedName>
</protein>
<sequence length="425" mass="45796">MINEEKKKYLLNMVKRETVPAIGCTEPVAVAYAASFGKKYIDSHIEKIAVLVSKNIFKNGKSVIIPNTEEWGLELAAALGIVAGNADDGLMVLKNVNRHYIDLAHKLVEEGKITVGYLEKSPDVYVEIHFISKSQKVEVILKNSHNFIDMVKVDGKIIYKGVLQEKDALSYEALREMTFEEIRKIVESFSIEEILFIKDGINMNKEAAYDGLKGDKGLKLGAALKKLQGQNKMQIDAFTKARILTAASADMRMGGGNCPIMTSAGSGNQGLGVVLPIVAVAEDNNIEEEKLLKAVFFAHVVNKYIKLYTGKLSAMCGCAIAAGVGASVGITWMLGGNDQEISGAANNMLSNLTGMICDGAKETCSFKLSTSAGEAVLAAYLALENIIVKPNIGIIGSNIEKTIEGLGVLCKDGLSQTDNVIINII</sequence>
<keyword evidence="4" id="KW-1185">Reference proteome</keyword>
<dbReference type="Proteomes" id="UP001524478">
    <property type="component" value="Unassembled WGS sequence"/>
</dbReference>